<dbReference type="Proteomes" id="UP000434582">
    <property type="component" value="Unassembled WGS sequence"/>
</dbReference>
<comment type="caution">
    <text evidence="1">The sequence shown here is derived from an EMBL/GenBank/DDBJ whole genome shotgun (WGS) entry which is preliminary data.</text>
</comment>
<accession>A0A7X1ZI40</accession>
<evidence type="ECO:0000313" key="2">
    <source>
        <dbReference type="Proteomes" id="UP000434582"/>
    </source>
</evidence>
<proteinExistence type="predicted"/>
<keyword evidence="2" id="KW-1185">Reference proteome</keyword>
<protein>
    <submittedName>
        <fullName evidence="1">PaaR repeat-containing protein</fullName>
    </submittedName>
</protein>
<dbReference type="Pfam" id="PF05488">
    <property type="entry name" value="PAAR_motif"/>
    <property type="match status" value="1"/>
</dbReference>
<dbReference type="EMBL" id="WIVE01000059">
    <property type="protein sequence ID" value="MQX37877.1"/>
    <property type="molecule type" value="Genomic_DNA"/>
</dbReference>
<gene>
    <name evidence="1" type="ORF">GHC57_15255</name>
</gene>
<dbReference type="InterPro" id="IPR008727">
    <property type="entry name" value="PAAR_motif"/>
</dbReference>
<sequence>MPAVTRLGDVCTGHGCWPPRPSSEASPNVYANGIAVHREGDAWAAHTCPAIPETHASALASGSPTVFANSRELGRIGDPVACGSSVAEGSPDVFAGD</sequence>
<dbReference type="CDD" id="cd14737">
    <property type="entry name" value="PAAR_1"/>
    <property type="match status" value="1"/>
</dbReference>
<dbReference type="RefSeq" id="WP_153345799.1">
    <property type="nucleotide sequence ID" value="NZ_WIVE01000059.1"/>
</dbReference>
<name>A0A7X1ZI40_9PROT</name>
<dbReference type="OrthoDB" id="9807902at2"/>
<dbReference type="AlphaFoldDB" id="A0A7X1ZI40"/>
<organism evidence="1 2">
    <name type="scientific">Roseospira navarrensis</name>
    <dbReference type="NCBI Taxonomy" id="140058"/>
    <lineage>
        <taxon>Bacteria</taxon>
        <taxon>Pseudomonadati</taxon>
        <taxon>Pseudomonadota</taxon>
        <taxon>Alphaproteobacteria</taxon>
        <taxon>Rhodospirillales</taxon>
        <taxon>Rhodospirillaceae</taxon>
        <taxon>Roseospira</taxon>
    </lineage>
</organism>
<dbReference type="Gene3D" id="2.60.200.60">
    <property type="match status" value="1"/>
</dbReference>
<reference evidence="1 2" key="1">
    <citation type="submission" date="2019-10" db="EMBL/GenBank/DDBJ databases">
        <title>Draft whole-genome sequence of the purple nonsulfur photosynthetic bacterium Roseospira navarrensis DSM 15114.</title>
        <authorList>
            <person name="Kyndt J.A."/>
            <person name="Meyer T.E."/>
        </authorList>
    </citation>
    <scope>NUCLEOTIDE SEQUENCE [LARGE SCALE GENOMIC DNA]</scope>
    <source>
        <strain evidence="1 2">DSM 15114</strain>
    </source>
</reference>
<evidence type="ECO:0000313" key="1">
    <source>
        <dbReference type="EMBL" id="MQX37877.1"/>
    </source>
</evidence>